<dbReference type="PROSITE" id="PS50263">
    <property type="entry name" value="CN_HYDROLASE"/>
    <property type="match status" value="1"/>
</dbReference>
<dbReference type="InterPro" id="IPR003010">
    <property type="entry name" value="C-N_Hydrolase"/>
</dbReference>
<reference evidence="4 5" key="2">
    <citation type="submission" date="2024-06" db="EMBL/GenBank/DDBJ databases">
        <title>Thioclava kandeliae sp. nov. from a rhizosphere soil sample of Kandelia candel in a mangrove.</title>
        <authorList>
            <person name="Mu T."/>
        </authorList>
    </citation>
    <scope>NUCLEOTIDE SEQUENCE [LARGE SCALE GENOMIC DNA]</scope>
    <source>
        <strain evidence="4 5">CPCC 100088</strain>
    </source>
</reference>
<reference evidence="4 5" key="1">
    <citation type="submission" date="2024-01" db="EMBL/GenBank/DDBJ databases">
        <authorList>
            <person name="Deng Y."/>
            <person name="Su J."/>
        </authorList>
    </citation>
    <scope>NUCLEOTIDE SEQUENCE [LARGE SCALE GENOMIC DNA]</scope>
    <source>
        <strain evidence="4 5">CPCC 100088</strain>
    </source>
</reference>
<dbReference type="EMBL" id="JAYWLC010000001">
    <property type="protein sequence ID" value="MER5170141.1"/>
    <property type="molecule type" value="Genomic_DNA"/>
</dbReference>
<feature type="domain" description="CN hydrolase" evidence="3">
    <location>
        <begin position="1"/>
        <end position="234"/>
    </location>
</feature>
<name>A0ABV1SB51_9RHOB</name>
<evidence type="ECO:0000256" key="2">
    <source>
        <dbReference type="ARBA" id="ARBA00022801"/>
    </source>
</evidence>
<dbReference type="Gene3D" id="3.60.110.10">
    <property type="entry name" value="Carbon-nitrogen hydrolase"/>
    <property type="match status" value="1"/>
</dbReference>
<dbReference type="InterPro" id="IPR036526">
    <property type="entry name" value="C-N_Hydrolase_sf"/>
</dbReference>
<accession>A0ABV1SB51</accession>
<gene>
    <name evidence="4" type="ORF">VSX56_00010</name>
</gene>
<dbReference type="PANTHER" id="PTHR43674:SF2">
    <property type="entry name" value="BETA-UREIDOPROPIONASE"/>
    <property type="match status" value="1"/>
</dbReference>
<proteinExistence type="inferred from homology"/>
<dbReference type="PANTHER" id="PTHR43674">
    <property type="entry name" value="NITRILASE C965.09-RELATED"/>
    <property type="match status" value="1"/>
</dbReference>
<keyword evidence="5" id="KW-1185">Reference proteome</keyword>
<protein>
    <submittedName>
        <fullName evidence="4">Nitrilase-related carbon-nitrogen hydrolase</fullName>
    </submittedName>
</protein>
<dbReference type="SUPFAM" id="SSF56317">
    <property type="entry name" value="Carbon-nitrogen hydrolase"/>
    <property type="match status" value="1"/>
</dbReference>
<comment type="caution">
    <text evidence="4">The sequence shown here is derived from an EMBL/GenBank/DDBJ whole genome shotgun (WGS) entry which is preliminary data.</text>
</comment>
<evidence type="ECO:0000256" key="1">
    <source>
        <dbReference type="ARBA" id="ARBA00010613"/>
    </source>
</evidence>
<sequence length="255" mass="27958">MKIAVSQWQCCVEDRLSRIARDARQASLSGCDLLLLPELALPGYNRPDGHREQAQPLNGIWATYVAEQARNNRIAIVYGWAERGTDGIYNSASVIAPDGTRLAHYRKIQLFGAMEQANFSHGQQAPVVFRYRGRNFGLLICYDIEFPEHARALARQGTEILLVPTANPIGYAHVPDLLVPARAYENRMVVAYANYSGEEHGLCFGGLSIICSPDGQPVAKAGLGDALLIAEIGDNLFEGEYLSTQIADLRGGQAR</sequence>
<evidence type="ECO:0000313" key="5">
    <source>
        <dbReference type="Proteomes" id="UP001438953"/>
    </source>
</evidence>
<evidence type="ECO:0000259" key="3">
    <source>
        <dbReference type="PROSITE" id="PS50263"/>
    </source>
</evidence>
<dbReference type="InterPro" id="IPR001110">
    <property type="entry name" value="UPF0012_CS"/>
</dbReference>
<dbReference type="Proteomes" id="UP001438953">
    <property type="component" value="Unassembled WGS sequence"/>
</dbReference>
<evidence type="ECO:0000313" key="4">
    <source>
        <dbReference type="EMBL" id="MER5170141.1"/>
    </source>
</evidence>
<comment type="similarity">
    <text evidence="1">Belongs to the carbon-nitrogen hydrolase superfamily. NIT1/NIT2 family.</text>
</comment>
<dbReference type="PROSITE" id="PS01227">
    <property type="entry name" value="UPF0012"/>
    <property type="match status" value="1"/>
</dbReference>
<dbReference type="RefSeq" id="WP_350933924.1">
    <property type="nucleotide sequence ID" value="NZ_JAYWLC010000001.1"/>
</dbReference>
<dbReference type="GO" id="GO:0016787">
    <property type="term" value="F:hydrolase activity"/>
    <property type="evidence" value="ECO:0007669"/>
    <property type="project" value="UniProtKB-KW"/>
</dbReference>
<dbReference type="Pfam" id="PF00795">
    <property type="entry name" value="CN_hydrolase"/>
    <property type="match status" value="1"/>
</dbReference>
<dbReference type="InterPro" id="IPR050345">
    <property type="entry name" value="Aliph_Amidase/BUP"/>
</dbReference>
<keyword evidence="2 4" id="KW-0378">Hydrolase</keyword>
<organism evidence="4 5">
    <name type="scientific">Thioclava kandeliae</name>
    <dbReference type="NCBI Taxonomy" id="3070818"/>
    <lineage>
        <taxon>Bacteria</taxon>
        <taxon>Pseudomonadati</taxon>
        <taxon>Pseudomonadota</taxon>
        <taxon>Alphaproteobacteria</taxon>
        <taxon>Rhodobacterales</taxon>
        <taxon>Paracoccaceae</taxon>
        <taxon>Thioclava</taxon>
    </lineage>
</organism>